<feature type="compositionally biased region" description="Basic and acidic residues" evidence="6">
    <location>
        <begin position="453"/>
        <end position="462"/>
    </location>
</feature>
<evidence type="ECO:0000256" key="3">
    <source>
        <dbReference type="ARBA" id="ARBA00022729"/>
    </source>
</evidence>
<organism evidence="7 8">
    <name type="scientific">Legionella oakridgensis</name>
    <dbReference type="NCBI Taxonomy" id="29423"/>
    <lineage>
        <taxon>Bacteria</taxon>
        <taxon>Pseudomonadati</taxon>
        <taxon>Pseudomonadota</taxon>
        <taxon>Gammaproteobacteria</taxon>
        <taxon>Legionellales</taxon>
        <taxon>Legionellaceae</taxon>
        <taxon>Legionella</taxon>
    </lineage>
</organism>
<evidence type="ECO:0000313" key="8">
    <source>
        <dbReference type="Proteomes" id="UP000054858"/>
    </source>
</evidence>
<gene>
    <name evidence="7" type="ORF">Loak_0311</name>
</gene>
<evidence type="ECO:0000256" key="2">
    <source>
        <dbReference type="ARBA" id="ARBA00022670"/>
    </source>
</evidence>
<protein>
    <submittedName>
        <fullName evidence="7">Serine carboxypeptidase</fullName>
    </submittedName>
</protein>
<keyword evidence="5" id="KW-0325">Glycoprotein</keyword>
<evidence type="ECO:0000256" key="6">
    <source>
        <dbReference type="SAM" id="MobiDB-lite"/>
    </source>
</evidence>
<feature type="region of interest" description="Disordered" evidence="6">
    <location>
        <begin position="442"/>
        <end position="462"/>
    </location>
</feature>
<dbReference type="Gene3D" id="1.20.120.980">
    <property type="entry name" value="Serine carboxypeptidase S28, SKS domain"/>
    <property type="match status" value="1"/>
</dbReference>
<dbReference type="PATRIC" id="fig|29423.5.peg.323"/>
<dbReference type="GO" id="GO:0006508">
    <property type="term" value="P:proteolysis"/>
    <property type="evidence" value="ECO:0007669"/>
    <property type="project" value="UniProtKB-KW"/>
</dbReference>
<keyword evidence="4" id="KW-0378">Hydrolase</keyword>
<evidence type="ECO:0000256" key="4">
    <source>
        <dbReference type="ARBA" id="ARBA00022801"/>
    </source>
</evidence>
<keyword evidence="2" id="KW-0645">Protease</keyword>
<dbReference type="RefSeq" id="WP_052335866.1">
    <property type="nucleotide sequence ID" value="NZ_LCUA01000018.1"/>
</dbReference>
<dbReference type="InterPro" id="IPR008758">
    <property type="entry name" value="Peptidase_S28"/>
</dbReference>
<comment type="similarity">
    <text evidence="1">Belongs to the peptidase S28 family.</text>
</comment>
<keyword evidence="7" id="KW-0121">Carboxypeptidase</keyword>
<dbReference type="InterPro" id="IPR029058">
    <property type="entry name" value="AB_hydrolase_fold"/>
</dbReference>
<name>A0A0W0XGQ0_9GAMM</name>
<dbReference type="Proteomes" id="UP000054858">
    <property type="component" value="Unassembled WGS sequence"/>
</dbReference>
<evidence type="ECO:0000256" key="1">
    <source>
        <dbReference type="ARBA" id="ARBA00011079"/>
    </source>
</evidence>
<dbReference type="PANTHER" id="PTHR11010:SF117">
    <property type="entry name" value="SERINE PROTEASE 16"/>
    <property type="match status" value="1"/>
</dbReference>
<dbReference type="GO" id="GO:0008239">
    <property type="term" value="F:dipeptidyl-peptidase activity"/>
    <property type="evidence" value="ECO:0007669"/>
    <property type="project" value="TreeGrafter"/>
</dbReference>
<proteinExistence type="inferred from homology"/>
<keyword evidence="3" id="KW-0732">Signal</keyword>
<evidence type="ECO:0000256" key="5">
    <source>
        <dbReference type="ARBA" id="ARBA00023180"/>
    </source>
</evidence>
<dbReference type="InterPro" id="IPR042269">
    <property type="entry name" value="Ser_carbopepase_S28_SKS"/>
</dbReference>
<sequence length="462" mass="52155">MDKNIKRLLTAILLMLFTQVNVAGPLEFYHQRYLEKQKSYLLPTSIKTAHFEQWIDHEHPAVGTFVQRYYLDETYGPSKDSPVFFYICGEAACSPKALSGAIRDYAQTFHAKLVALEHRFYGKSQPYATLTTDHLLSLTTTAALQDLANFQRTISARNHWTGKWIAFGGSYPGSLSAYYRMRYPELIVGALASSAPVMAKEDFYEYDAHVASVAGPDCAAKIRLAVSDIEEALANADKNRIAAIKTLFNAEEVHDDIDFLYLVADTAAAAVQYGMHDEFCSSLANNNTALEGYAHFARTLFARWDITALELTAEGAMSENPEDYSKGLGLRQWFYQSCKEYGYWQNANPDRMHSSRSALINNDYHRNICLRLFGIDTPVNTDYTNELFYLPLMKLSTSNIYFTNGSNDPWSTLSMTEKNGNNTNPNLTYTIIENAAHCDDLHSPSHPIRSHSNQHDKRLNIS</sequence>
<reference evidence="7 8" key="1">
    <citation type="submission" date="2015-11" db="EMBL/GenBank/DDBJ databases">
        <title>Genomic analysis of 38 Legionella species identifies large and diverse effector repertoires.</title>
        <authorList>
            <person name="Burstein D."/>
            <person name="Amaro F."/>
            <person name="Zusman T."/>
            <person name="Lifshitz Z."/>
            <person name="Cohen O."/>
            <person name="Gilbert J.A."/>
            <person name="Pupko T."/>
            <person name="Shuman H.A."/>
            <person name="Segal G."/>
        </authorList>
    </citation>
    <scope>NUCLEOTIDE SEQUENCE [LARGE SCALE GENOMIC DNA]</scope>
    <source>
        <strain evidence="7 8">Oak Ridge-10</strain>
    </source>
</reference>
<comment type="caution">
    <text evidence="7">The sequence shown here is derived from an EMBL/GenBank/DDBJ whole genome shotgun (WGS) entry which is preliminary data.</text>
</comment>
<dbReference type="GO" id="GO:0070008">
    <property type="term" value="F:serine-type exopeptidase activity"/>
    <property type="evidence" value="ECO:0007669"/>
    <property type="project" value="InterPro"/>
</dbReference>
<dbReference type="PANTHER" id="PTHR11010">
    <property type="entry name" value="PROTEASE S28 PRO-X CARBOXYPEPTIDASE-RELATED"/>
    <property type="match status" value="1"/>
</dbReference>
<dbReference type="Gene3D" id="3.40.50.1820">
    <property type="entry name" value="alpha/beta hydrolase"/>
    <property type="match status" value="1"/>
</dbReference>
<dbReference type="SUPFAM" id="SSF53474">
    <property type="entry name" value="alpha/beta-Hydrolases"/>
    <property type="match status" value="1"/>
</dbReference>
<dbReference type="Pfam" id="PF05577">
    <property type="entry name" value="Peptidase_S28"/>
    <property type="match status" value="1"/>
</dbReference>
<dbReference type="AlphaFoldDB" id="A0A0W0XGQ0"/>
<dbReference type="EMBL" id="LNYP01000006">
    <property type="protein sequence ID" value="KTD43761.1"/>
    <property type="molecule type" value="Genomic_DNA"/>
</dbReference>
<evidence type="ECO:0000313" key="7">
    <source>
        <dbReference type="EMBL" id="KTD43761.1"/>
    </source>
</evidence>
<dbReference type="GO" id="GO:0004180">
    <property type="term" value="F:carboxypeptidase activity"/>
    <property type="evidence" value="ECO:0007669"/>
    <property type="project" value="UniProtKB-KW"/>
</dbReference>
<accession>A0A0W0XGQ0</accession>